<evidence type="ECO:0000256" key="2">
    <source>
        <dbReference type="ARBA" id="ARBA00022448"/>
    </source>
</evidence>
<protein>
    <recommendedName>
        <fullName evidence="12">Innexin</fullName>
    </recommendedName>
</protein>
<feature type="transmembrane region" description="Helical" evidence="9">
    <location>
        <begin position="28"/>
        <end position="46"/>
    </location>
</feature>
<evidence type="ECO:0000313" key="10">
    <source>
        <dbReference type="EMBL" id="OAF69599.1"/>
    </source>
</evidence>
<dbReference type="GO" id="GO:0005243">
    <property type="term" value="F:gap junction channel activity"/>
    <property type="evidence" value="ECO:0007669"/>
    <property type="project" value="TreeGrafter"/>
</dbReference>
<evidence type="ECO:0000256" key="7">
    <source>
        <dbReference type="ARBA" id="ARBA00023136"/>
    </source>
</evidence>
<comment type="subcellular location">
    <subcellularLocation>
        <location evidence="1">Cell membrane</location>
        <topology evidence="1">Multi-pass membrane protein</topology>
    </subcellularLocation>
</comment>
<dbReference type="GO" id="GO:0005886">
    <property type="term" value="C:plasma membrane"/>
    <property type="evidence" value="ECO:0007669"/>
    <property type="project" value="UniProtKB-SubCell"/>
</dbReference>
<proteinExistence type="predicted"/>
<keyword evidence="5 9" id="KW-1133">Transmembrane helix</keyword>
<gene>
    <name evidence="10" type="ORF">A3Q56_02665</name>
</gene>
<evidence type="ECO:0000256" key="3">
    <source>
        <dbReference type="ARBA" id="ARBA00022475"/>
    </source>
</evidence>
<reference evidence="10 11" key="1">
    <citation type="submission" date="2016-04" db="EMBL/GenBank/DDBJ databases">
        <title>The genome of Intoshia linei affirms orthonectids as highly simplified spiralians.</title>
        <authorList>
            <person name="Mikhailov K.V."/>
            <person name="Slusarev G.S."/>
            <person name="Nikitin M.A."/>
            <person name="Logacheva M.D."/>
            <person name="Penin A."/>
            <person name="Aleoshin V."/>
            <person name="Panchin Y.V."/>
        </authorList>
    </citation>
    <scope>NUCLEOTIDE SEQUENCE [LARGE SCALE GENOMIC DNA]</scope>
    <source>
        <strain evidence="10">Intl2013</strain>
        <tissue evidence="10">Whole animal</tissue>
    </source>
</reference>
<keyword evidence="6" id="KW-0406">Ion transport</keyword>
<dbReference type="Pfam" id="PF00876">
    <property type="entry name" value="Innexin"/>
    <property type="match status" value="1"/>
</dbReference>
<evidence type="ECO:0000256" key="8">
    <source>
        <dbReference type="ARBA" id="ARBA00023303"/>
    </source>
</evidence>
<keyword evidence="11" id="KW-1185">Reference proteome</keyword>
<evidence type="ECO:0000256" key="4">
    <source>
        <dbReference type="ARBA" id="ARBA00022692"/>
    </source>
</evidence>
<evidence type="ECO:0000256" key="1">
    <source>
        <dbReference type="ARBA" id="ARBA00004651"/>
    </source>
</evidence>
<keyword evidence="3" id="KW-1003">Cell membrane</keyword>
<evidence type="ECO:0000256" key="9">
    <source>
        <dbReference type="SAM" id="Phobius"/>
    </source>
</evidence>
<keyword evidence="4 9" id="KW-0812">Transmembrane</keyword>
<sequence>MVIKSIFRKVGKFFFLKNNKNCDKFDNLCFRVTPIFLFLSCMIVIFGKQFYISKLECWTPAEWTSSMNDFAMNDCWVRSTYFVPFEDSFPNQHKKIPRLQIILCTIGVFMYSTQFIWTYITHDIPIKISKMSKKPKTGLIRFNPQPTDKDYKDETGFCYSLLSKNNMQNLENKTFKCNFDSIKSILKSDKSAFHIYNYLKNKDKSKKYSIHLRHVFFKTLCMLAIIIQFGFLIWIFGLDYMDFGFTQIITLFRNTASTHNLFPKTTFCDIEIKRLGNNHVESMQCALPLNLLNEKIFLFYWFWCYFLLFVILIGIINTLFVCGKIETKKLYKSIFGDDVNNYQKKLDDCGLNDKDFNDRDYETYFNIYSILEEIKKK</sequence>
<evidence type="ECO:0000313" key="11">
    <source>
        <dbReference type="Proteomes" id="UP000078046"/>
    </source>
</evidence>
<keyword evidence="2" id="KW-0813">Transport</keyword>
<dbReference type="GO" id="GO:0005921">
    <property type="term" value="C:gap junction"/>
    <property type="evidence" value="ECO:0007669"/>
    <property type="project" value="TreeGrafter"/>
</dbReference>
<name>A0A177B5P9_9BILA</name>
<dbReference type="OrthoDB" id="5867527at2759"/>
<feature type="transmembrane region" description="Helical" evidence="9">
    <location>
        <begin position="99"/>
        <end position="120"/>
    </location>
</feature>
<dbReference type="PANTHER" id="PTHR11893">
    <property type="entry name" value="INNEXIN"/>
    <property type="match status" value="1"/>
</dbReference>
<comment type="caution">
    <text evidence="10">The sequence shown here is derived from an EMBL/GenBank/DDBJ whole genome shotgun (WGS) entry which is preliminary data.</text>
</comment>
<dbReference type="PROSITE" id="PS51013">
    <property type="entry name" value="PANNEXIN"/>
    <property type="match status" value="1"/>
</dbReference>
<evidence type="ECO:0008006" key="12">
    <source>
        <dbReference type="Google" id="ProtNLM"/>
    </source>
</evidence>
<dbReference type="Proteomes" id="UP000078046">
    <property type="component" value="Unassembled WGS sequence"/>
</dbReference>
<organism evidence="10 11">
    <name type="scientific">Intoshia linei</name>
    <dbReference type="NCBI Taxonomy" id="1819745"/>
    <lineage>
        <taxon>Eukaryota</taxon>
        <taxon>Metazoa</taxon>
        <taxon>Spiralia</taxon>
        <taxon>Lophotrochozoa</taxon>
        <taxon>Mesozoa</taxon>
        <taxon>Orthonectida</taxon>
        <taxon>Rhopaluridae</taxon>
        <taxon>Intoshia</taxon>
    </lineage>
</organism>
<feature type="transmembrane region" description="Helical" evidence="9">
    <location>
        <begin position="215"/>
        <end position="236"/>
    </location>
</feature>
<dbReference type="PRINTS" id="PR01262">
    <property type="entry name" value="INNEXIN"/>
</dbReference>
<accession>A0A177B5P9</accession>
<dbReference type="PANTHER" id="PTHR11893:SF36">
    <property type="entry name" value="INNEXIN-5"/>
    <property type="match status" value="1"/>
</dbReference>
<dbReference type="AlphaFoldDB" id="A0A177B5P9"/>
<dbReference type="EMBL" id="LWCA01000256">
    <property type="protein sequence ID" value="OAF69599.1"/>
    <property type="molecule type" value="Genomic_DNA"/>
</dbReference>
<keyword evidence="7 9" id="KW-0472">Membrane</keyword>
<dbReference type="GO" id="GO:0034220">
    <property type="term" value="P:monoatomic ion transmembrane transport"/>
    <property type="evidence" value="ECO:0007669"/>
    <property type="project" value="UniProtKB-KW"/>
</dbReference>
<evidence type="ECO:0000256" key="6">
    <source>
        <dbReference type="ARBA" id="ARBA00023065"/>
    </source>
</evidence>
<feature type="transmembrane region" description="Helical" evidence="9">
    <location>
        <begin position="298"/>
        <end position="322"/>
    </location>
</feature>
<evidence type="ECO:0000256" key="5">
    <source>
        <dbReference type="ARBA" id="ARBA00022989"/>
    </source>
</evidence>
<keyword evidence="8" id="KW-0407">Ion channel</keyword>
<dbReference type="InterPro" id="IPR000990">
    <property type="entry name" value="Innexin"/>
</dbReference>